<dbReference type="Pfam" id="PF13338">
    <property type="entry name" value="AbiEi_4"/>
    <property type="match status" value="1"/>
</dbReference>
<evidence type="ECO:0000259" key="1">
    <source>
        <dbReference type="Pfam" id="PF13338"/>
    </source>
</evidence>
<dbReference type="KEGG" id="parq:DSM112329_01545"/>
<feature type="domain" description="AbiEi antitoxin N-terminal" evidence="1">
    <location>
        <begin position="41"/>
        <end position="86"/>
    </location>
</feature>
<dbReference type="InterPro" id="IPR025159">
    <property type="entry name" value="AbiEi_N"/>
</dbReference>
<organism evidence="2">
    <name type="scientific">Paraconexibacter sp. AEG42_29</name>
    <dbReference type="NCBI Taxonomy" id="2997339"/>
    <lineage>
        <taxon>Bacteria</taxon>
        <taxon>Bacillati</taxon>
        <taxon>Actinomycetota</taxon>
        <taxon>Thermoleophilia</taxon>
        <taxon>Solirubrobacterales</taxon>
        <taxon>Paraconexibacteraceae</taxon>
        <taxon>Paraconexibacter</taxon>
    </lineage>
</organism>
<name>A0AAU7ASY9_9ACTN</name>
<accession>A0AAU7ASY9</accession>
<protein>
    <recommendedName>
        <fullName evidence="1">AbiEi antitoxin N-terminal domain-containing protein</fullName>
    </recommendedName>
</protein>
<proteinExistence type="predicted"/>
<dbReference type="RefSeq" id="WP_354701236.1">
    <property type="nucleotide sequence ID" value="NZ_CP114014.1"/>
</dbReference>
<reference evidence="2" key="1">
    <citation type="submission" date="2022-12" db="EMBL/GenBank/DDBJ databases">
        <title>Paraconexibacter alkalitolerans sp. nov. and Baekduia alba sp. nov., isolated from soil and emended description of the genera Paraconexibacter (Chun et al., 2020) and Baekduia (An et al., 2020).</title>
        <authorList>
            <person name="Vieira S."/>
            <person name="Huber K.J."/>
            <person name="Geppert A."/>
            <person name="Wolf J."/>
            <person name="Neumann-Schaal M."/>
            <person name="Muesken M."/>
            <person name="Overmann J."/>
        </authorList>
    </citation>
    <scope>NUCLEOTIDE SEQUENCE</scope>
    <source>
        <strain evidence="2">AEG42_29</strain>
    </source>
</reference>
<dbReference type="AlphaFoldDB" id="A0AAU7ASY9"/>
<evidence type="ECO:0000313" key="2">
    <source>
        <dbReference type="EMBL" id="XAY04709.1"/>
    </source>
</evidence>
<sequence>MRTRQPTTDDVWFPPGFDRIAQPLPTTGAARRTMRTVDPVIVALAERQHGAVARSQLLALGVSDDHIAARLASGMLVAIHPGVYRLGGGALPPDQLRMAAVLACRRGSRLAGWTGATHRDVLPDAGTRPDVAVPPHRRPDTRRFQVVRAIPVPDEQTLVRGVPTHTVARILLDLARRDDGGRVLEWAWRQAIYKQLLDVAAVRRLLLDRHGQRGVPALQALYDRRAALVGEVRNEFELLMLEIIRAAGLPEPRCNEPWDVGDGLVLRPDFRIPELLLVVESDGKDGHADVEFLLSDAERDARYAAMGYATLRYSKWETTRQRGRVDDELRRHRELFLRTRS</sequence>
<gene>
    <name evidence="2" type="ORF">DSM112329_01545</name>
</gene>
<dbReference type="EMBL" id="CP114014">
    <property type="protein sequence ID" value="XAY04709.1"/>
    <property type="molecule type" value="Genomic_DNA"/>
</dbReference>